<dbReference type="InterPro" id="IPR051782">
    <property type="entry name" value="ABC_Transporter_VariousFunc"/>
</dbReference>
<dbReference type="Pfam" id="PF00005">
    <property type="entry name" value="ABC_tran"/>
    <property type="match status" value="1"/>
</dbReference>
<dbReference type="Proteomes" id="UP000578252">
    <property type="component" value="Unassembled WGS sequence"/>
</dbReference>
<evidence type="ECO:0000313" key="7">
    <source>
        <dbReference type="Proteomes" id="UP000575397"/>
    </source>
</evidence>
<dbReference type="PANTHER" id="PTHR42939">
    <property type="entry name" value="ABC TRANSPORTER ATP-BINDING PROTEIN ALBC-RELATED"/>
    <property type="match status" value="1"/>
</dbReference>
<dbReference type="InterPro" id="IPR027417">
    <property type="entry name" value="P-loop_NTPase"/>
</dbReference>
<dbReference type="Gene3D" id="3.40.50.300">
    <property type="entry name" value="P-loop containing nucleotide triphosphate hydrolases"/>
    <property type="match status" value="1"/>
</dbReference>
<dbReference type="EMBL" id="JABCUR010000003">
    <property type="protein sequence ID" value="NMW64897.1"/>
    <property type="molecule type" value="Genomic_DNA"/>
</dbReference>
<dbReference type="GO" id="GO:0016887">
    <property type="term" value="F:ATP hydrolysis activity"/>
    <property type="evidence" value="ECO:0007669"/>
    <property type="project" value="InterPro"/>
</dbReference>
<evidence type="ECO:0000256" key="2">
    <source>
        <dbReference type="ARBA" id="ARBA00022741"/>
    </source>
</evidence>
<dbReference type="EMBL" id="JABCUS010000018">
    <property type="protein sequence ID" value="NMX03989.1"/>
    <property type="molecule type" value="Genomic_DNA"/>
</dbReference>
<dbReference type="PANTHER" id="PTHR42939:SF1">
    <property type="entry name" value="ABC TRANSPORTER ATP-BINDING PROTEIN ALBC-RELATED"/>
    <property type="match status" value="1"/>
</dbReference>
<reference evidence="7 8" key="1">
    <citation type="submission" date="2020-04" db="EMBL/GenBank/DDBJ databases">
        <title>Antimicrobial susceptibility and clonality of vaginal-derived multi-drug resistant Mobiluncus isolates in China.</title>
        <authorList>
            <person name="Zhang X."/>
        </authorList>
    </citation>
    <scope>NUCLEOTIDE SEQUENCE [LARGE SCALE GENOMIC DNA]</scope>
    <source>
        <strain evidence="6 7">12</strain>
        <strain evidence="5 8">13</strain>
    </source>
</reference>
<organism evidence="5 8">
    <name type="scientific">Mobiluncus mulieris</name>
    <dbReference type="NCBI Taxonomy" id="2052"/>
    <lineage>
        <taxon>Bacteria</taxon>
        <taxon>Bacillati</taxon>
        <taxon>Actinomycetota</taxon>
        <taxon>Actinomycetes</taxon>
        <taxon>Actinomycetales</taxon>
        <taxon>Actinomycetaceae</taxon>
        <taxon>Mobiluncus</taxon>
    </lineage>
</organism>
<comment type="caution">
    <text evidence="5">The sequence shown here is derived from an EMBL/GenBank/DDBJ whole genome shotgun (WGS) entry which is preliminary data.</text>
</comment>
<dbReference type="AlphaFoldDB" id="A0A7Y0U158"/>
<dbReference type="PROSITE" id="PS50893">
    <property type="entry name" value="ABC_TRANSPORTER_2"/>
    <property type="match status" value="1"/>
</dbReference>
<evidence type="ECO:0000313" key="8">
    <source>
        <dbReference type="Proteomes" id="UP000578252"/>
    </source>
</evidence>
<evidence type="ECO:0000259" key="4">
    <source>
        <dbReference type="PROSITE" id="PS50893"/>
    </source>
</evidence>
<keyword evidence="2" id="KW-0547">Nucleotide-binding</keyword>
<gene>
    <name evidence="6" type="ORF">HHJ77_08640</name>
    <name evidence="5" type="ORF">HHJ78_04970</name>
</gene>
<dbReference type="SMART" id="SM00382">
    <property type="entry name" value="AAA"/>
    <property type="match status" value="1"/>
</dbReference>
<keyword evidence="3 5" id="KW-0067">ATP-binding</keyword>
<dbReference type="Proteomes" id="UP000575397">
    <property type="component" value="Unassembled WGS sequence"/>
</dbReference>
<dbReference type="InterPro" id="IPR003439">
    <property type="entry name" value="ABC_transporter-like_ATP-bd"/>
</dbReference>
<evidence type="ECO:0000256" key="1">
    <source>
        <dbReference type="ARBA" id="ARBA00022448"/>
    </source>
</evidence>
<dbReference type="InterPro" id="IPR003593">
    <property type="entry name" value="AAA+_ATPase"/>
</dbReference>
<dbReference type="GO" id="GO:0005524">
    <property type="term" value="F:ATP binding"/>
    <property type="evidence" value="ECO:0007669"/>
    <property type="project" value="UniProtKB-KW"/>
</dbReference>
<sequence length="265" mass="28472">MVLVAGALGGDPVAEAEKPIRERECEMETEAASPVQQLRLSGVDCNRGANVLIHDVNLTLEPGTITGLIGPNGAGKSTLIATMLGDTAPARGSVTYGGKPVRSLAHRSQVFGVVTETHGLPPKTTVQDMILYWGGIHGVSTSEMAQLSQELGVDNFREKSFAKLSTGMRRRAEIVLALLPRPKVVVLDEPFNGLDMDGVQVVRNLVKRLRDSGKVVVISTHTLNELDFLADRSVAVHQGKLVELEFTRGELGASEAAYQRLQEGK</sequence>
<proteinExistence type="predicted"/>
<evidence type="ECO:0000313" key="6">
    <source>
        <dbReference type="EMBL" id="NMX03989.1"/>
    </source>
</evidence>
<accession>A0A7Y0U158</accession>
<evidence type="ECO:0000256" key="3">
    <source>
        <dbReference type="ARBA" id="ARBA00022840"/>
    </source>
</evidence>
<dbReference type="RefSeq" id="WP_169757360.1">
    <property type="nucleotide sequence ID" value="NZ_CAMUNX010000020.1"/>
</dbReference>
<evidence type="ECO:0000313" key="5">
    <source>
        <dbReference type="EMBL" id="NMW64897.1"/>
    </source>
</evidence>
<name>A0A7Y0U158_9ACTO</name>
<keyword evidence="1" id="KW-0813">Transport</keyword>
<dbReference type="SUPFAM" id="SSF52540">
    <property type="entry name" value="P-loop containing nucleoside triphosphate hydrolases"/>
    <property type="match status" value="1"/>
</dbReference>
<protein>
    <submittedName>
        <fullName evidence="5">ABC transporter ATP-binding protein</fullName>
    </submittedName>
</protein>
<feature type="domain" description="ABC transporter" evidence="4">
    <location>
        <begin position="38"/>
        <end position="263"/>
    </location>
</feature>